<reference evidence="1 2" key="1">
    <citation type="submission" date="2024-08" db="EMBL/GenBank/DDBJ databases">
        <authorList>
            <person name="Cucini C."/>
            <person name="Frati F."/>
        </authorList>
    </citation>
    <scope>NUCLEOTIDE SEQUENCE [LARGE SCALE GENOMIC DNA]</scope>
</reference>
<dbReference type="EMBL" id="CAXLJM020000014">
    <property type="protein sequence ID" value="CAL8080581.1"/>
    <property type="molecule type" value="Genomic_DNA"/>
</dbReference>
<name>A0ABP1PWT0_9HEXA</name>
<proteinExistence type="predicted"/>
<comment type="caution">
    <text evidence="1">The sequence shown here is derived from an EMBL/GenBank/DDBJ whole genome shotgun (WGS) entry which is preliminary data.</text>
</comment>
<keyword evidence="2" id="KW-1185">Reference proteome</keyword>
<accession>A0ABP1PWT0</accession>
<gene>
    <name evidence="1" type="ORF">ODALV1_LOCUS4683</name>
</gene>
<evidence type="ECO:0000313" key="2">
    <source>
        <dbReference type="Proteomes" id="UP001642540"/>
    </source>
</evidence>
<sequence length="178" mass="19386">MTSTAMSSTLLSLTRPPIKSTVNVNINNNNTEAFSRRGLTLIRTTTTTPSSTNNNAPLILHKNSVAIAPASTYTTDSIGSAFKLPEDKQPVLVTSQSLSTSTDPKVGVSSCSVSHSLLMEVQQSKVPEVSKNNDNATPVIRFISTPEGNQVRFPSDVVLKEKFPPRCIKRYVIFMIFK</sequence>
<dbReference type="Proteomes" id="UP001642540">
    <property type="component" value="Unassembled WGS sequence"/>
</dbReference>
<organism evidence="1 2">
    <name type="scientific">Orchesella dallaii</name>
    <dbReference type="NCBI Taxonomy" id="48710"/>
    <lineage>
        <taxon>Eukaryota</taxon>
        <taxon>Metazoa</taxon>
        <taxon>Ecdysozoa</taxon>
        <taxon>Arthropoda</taxon>
        <taxon>Hexapoda</taxon>
        <taxon>Collembola</taxon>
        <taxon>Entomobryomorpha</taxon>
        <taxon>Entomobryoidea</taxon>
        <taxon>Orchesellidae</taxon>
        <taxon>Orchesellinae</taxon>
        <taxon>Orchesella</taxon>
    </lineage>
</organism>
<evidence type="ECO:0000313" key="1">
    <source>
        <dbReference type="EMBL" id="CAL8080581.1"/>
    </source>
</evidence>
<protein>
    <submittedName>
        <fullName evidence="1">Uncharacterized protein</fullName>
    </submittedName>
</protein>